<protein>
    <recommendedName>
        <fullName evidence="2">NADPH--hemoprotein reductase</fullName>
        <ecNumber evidence="2">1.6.2.4</ecNumber>
    </recommendedName>
</protein>
<proteinExistence type="predicted"/>
<dbReference type="InterPro" id="IPR017938">
    <property type="entry name" value="Riboflavin_synthase-like_b-brl"/>
</dbReference>
<feature type="transmembrane region" description="Helical" evidence="3">
    <location>
        <begin position="118"/>
        <end position="139"/>
    </location>
</feature>
<keyword evidence="3" id="KW-0812">Transmembrane</keyword>
<dbReference type="PANTHER" id="PTHR19384">
    <property type="entry name" value="NITRIC OXIDE SYNTHASE-RELATED"/>
    <property type="match status" value="1"/>
</dbReference>
<keyword evidence="1" id="KW-0285">Flavoprotein</keyword>
<dbReference type="SUPFAM" id="SSF52218">
    <property type="entry name" value="Flavoproteins"/>
    <property type="match status" value="1"/>
</dbReference>
<evidence type="ECO:0000256" key="1">
    <source>
        <dbReference type="ARBA" id="ARBA00022630"/>
    </source>
</evidence>
<dbReference type="SUPFAM" id="SSF63380">
    <property type="entry name" value="Riboflavin synthase domain-like"/>
    <property type="match status" value="1"/>
</dbReference>
<dbReference type="EC" id="1.6.2.4" evidence="2"/>
<feature type="transmembrane region" description="Helical" evidence="3">
    <location>
        <begin position="160"/>
        <end position="185"/>
    </location>
</feature>
<feature type="transmembrane region" description="Helical" evidence="3">
    <location>
        <begin position="286"/>
        <end position="311"/>
    </location>
</feature>
<dbReference type="Proteomes" id="UP000467305">
    <property type="component" value="Unassembled WGS sequence"/>
</dbReference>
<dbReference type="Gene3D" id="3.40.50.360">
    <property type="match status" value="1"/>
</dbReference>
<dbReference type="SUPFAM" id="SSF52343">
    <property type="entry name" value="Ferredoxin reductase-like, C-terminal NADP-linked domain"/>
    <property type="match status" value="1"/>
</dbReference>
<feature type="domain" description="Flavodoxin-like" evidence="4">
    <location>
        <begin position="331"/>
        <end position="466"/>
    </location>
</feature>
<dbReference type="InterPro" id="IPR001433">
    <property type="entry name" value="OxRdtase_FAD/NAD-bd"/>
</dbReference>
<dbReference type="InterPro" id="IPR001094">
    <property type="entry name" value="Flavdoxin-like"/>
</dbReference>
<dbReference type="PROSITE" id="PS50902">
    <property type="entry name" value="FLAVODOXIN_LIKE"/>
    <property type="match status" value="1"/>
</dbReference>
<evidence type="ECO:0000256" key="3">
    <source>
        <dbReference type="SAM" id="Phobius"/>
    </source>
</evidence>
<reference evidence="5 6" key="1">
    <citation type="submission" date="2019-09" db="EMBL/GenBank/DDBJ databases">
        <authorList>
            <person name="Cao W.R."/>
        </authorList>
    </citation>
    <scope>NUCLEOTIDE SEQUENCE [LARGE SCALE GENOMIC DNA]</scope>
    <source>
        <strain evidence="6">a4</strain>
    </source>
</reference>
<dbReference type="Gene3D" id="3.40.50.80">
    <property type="entry name" value="Nucleotide-binding domain of ferredoxin-NADP reductase (FNR) module"/>
    <property type="match status" value="1"/>
</dbReference>
<dbReference type="GO" id="GO:0005829">
    <property type="term" value="C:cytosol"/>
    <property type="evidence" value="ECO:0007669"/>
    <property type="project" value="TreeGrafter"/>
</dbReference>
<dbReference type="Pfam" id="PF00258">
    <property type="entry name" value="Flavodoxin_1"/>
    <property type="match status" value="1"/>
</dbReference>
<keyword evidence="3" id="KW-1133">Transmembrane helix</keyword>
<dbReference type="InterPro" id="IPR008254">
    <property type="entry name" value="Flavodoxin/NO_synth"/>
</dbReference>
<keyword evidence="3" id="KW-0472">Membrane</keyword>
<dbReference type="AlphaFoldDB" id="A0A7J5ALR2"/>
<dbReference type="GO" id="GO:0050660">
    <property type="term" value="F:flavin adenine dinucleotide binding"/>
    <property type="evidence" value="ECO:0007669"/>
    <property type="project" value="TreeGrafter"/>
</dbReference>
<comment type="caution">
    <text evidence="5">The sequence shown here is derived from an EMBL/GenBank/DDBJ whole genome shotgun (WGS) entry which is preliminary data.</text>
</comment>
<evidence type="ECO:0000256" key="2">
    <source>
        <dbReference type="ARBA" id="ARBA00023797"/>
    </source>
</evidence>
<dbReference type="GO" id="GO:0003958">
    <property type="term" value="F:NADPH-hemoprotein reductase activity"/>
    <property type="evidence" value="ECO:0007669"/>
    <property type="project" value="UniProtKB-EC"/>
</dbReference>
<keyword evidence="6" id="KW-1185">Reference proteome</keyword>
<gene>
    <name evidence="5" type="ORF">F7018_09345</name>
</gene>
<dbReference type="GO" id="GO:0010181">
    <property type="term" value="F:FMN binding"/>
    <property type="evidence" value="ECO:0007669"/>
    <property type="project" value="InterPro"/>
</dbReference>
<evidence type="ECO:0000313" key="5">
    <source>
        <dbReference type="EMBL" id="KAB1158420.1"/>
    </source>
</evidence>
<accession>A0A7J5ALR2</accession>
<dbReference type="InterPro" id="IPR039261">
    <property type="entry name" value="FNR_nucleotide-bd"/>
</dbReference>
<dbReference type="InterPro" id="IPR029039">
    <property type="entry name" value="Flavoprotein-like_sf"/>
</dbReference>
<dbReference type="Pfam" id="PF03929">
    <property type="entry name" value="PepSY_TM"/>
    <property type="match status" value="1"/>
</dbReference>
<organism evidence="5 6">
    <name type="scientific">Tenacibaculum aiptasiae</name>
    <dbReference type="NCBI Taxonomy" id="426481"/>
    <lineage>
        <taxon>Bacteria</taxon>
        <taxon>Pseudomonadati</taxon>
        <taxon>Bacteroidota</taxon>
        <taxon>Flavobacteriia</taxon>
        <taxon>Flavobacteriales</taxon>
        <taxon>Flavobacteriaceae</taxon>
        <taxon>Tenacibaculum</taxon>
    </lineage>
</organism>
<evidence type="ECO:0000259" key="4">
    <source>
        <dbReference type="PROSITE" id="PS50902"/>
    </source>
</evidence>
<dbReference type="EMBL" id="WAAU01000013">
    <property type="protein sequence ID" value="KAB1158420.1"/>
    <property type="molecule type" value="Genomic_DNA"/>
</dbReference>
<name>A0A7J5ALR2_9FLAO</name>
<dbReference type="PANTHER" id="PTHR19384:SF17">
    <property type="entry name" value="NADPH--CYTOCHROME P450 REDUCTASE"/>
    <property type="match status" value="1"/>
</dbReference>
<evidence type="ECO:0000313" key="6">
    <source>
        <dbReference type="Proteomes" id="UP000467305"/>
    </source>
</evidence>
<dbReference type="OrthoDB" id="9789468at2"/>
<dbReference type="Pfam" id="PF00175">
    <property type="entry name" value="NAD_binding_1"/>
    <property type="match status" value="1"/>
</dbReference>
<sequence length="708" mass="80154">MAISSFAFIVIASLTGIILAFEPISNQLKPYAIQNTDEITIAQTINSLKKEYDEIVDLKIDDNNFIIASVVAKNGDNSTFYINPVTGNKINNIVKRATIYKWTTNLHRSLFLKSTGRFLVALFSFLLLLITITGSILIIKRQGGVKNFFTKVIRENFAQDYHVIISRYALIPIIIITLTGVYLSLEKFSLLPKSKTSHNIDFSKTKDAQKISSENFPLFKETKLNELESIEFPFSDDEEDYFIVKLHNKELYIHQYTGDIISTKKASLTHILSSWSLFLHTGRGTILWSIILLLSCIAIIFFVYSGFAITLKRKAKSSLPKNKFNKNNAEFIILVGSETGNTYSFATSIYKALLAKQKTVFVDYLNNYTSYKNAKQLIILTSTYGEGAPPINASSFLKLAKKVKQKNSIDYAIVGFGSLAYPNYCQFAIDIENTLQEFPNFKAVTPLYKINNQNFADFKTWGLQWSANTKINLDLKQEAKKLKKQLDFTTVYKTELNKDDSFLIRLKPSKKLNFVSGDLLSITPSIDNVERLYSIGKIENDVLLSIKKHDLGICSNLLLNLNKNEAILASIQQNKSFHFPKKNKEVVLIANGTGIAPFLGMLNNNTNTHLFWGGRTSESLTMYKPYLQNTNVYTAYSQEGKKQYVQDLISKENKLIISVLKNKGTIMICGSIAMMNAVLKVLENLTLTELNTPIEKFQKNHQIKTDCY</sequence>
<dbReference type="InterPro" id="IPR005625">
    <property type="entry name" value="PepSY-ass_TM"/>
</dbReference>
<dbReference type="PRINTS" id="PR00369">
    <property type="entry name" value="FLAVODOXIN"/>
</dbReference>